<dbReference type="Proteomes" id="UP001341245">
    <property type="component" value="Unassembled WGS sequence"/>
</dbReference>
<proteinExistence type="predicted"/>
<protein>
    <recommendedName>
        <fullName evidence="3">Aminoglycoside phosphotransferase domain-containing protein</fullName>
    </recommendedName>
</protein>
<dbReference type="PANTHER" id="PTHR36091:SF2">
    <property type="entry name" value="AMINOGLYCOSIDE PHOSPHOTRANSFERASE DOMAIN-CONTAINING PROTEIN"/>
    <property type="match status" value="1"/>
</dbReference>
<gene>
    <name evidence="1" type="ORF">QM012_005078</name>
</gene>
<keyword evidence="2" id="KW-1185">Reference proteome</keyword>
<dbReference type="Gene3D" id="3.30.200.20">
    <property type="entry name" value="Phosphorylase Kinase, domain 1"/>
    <property type="match status" value="1"/>
</dbReference>
<accession>A0ABR0T7M1</accession>
<dbReference type="InterPro" id="IPR051035">
    <property type="entry name" value="Mito_inheritance_9"/>
</dbReference>
<sequence length="142" mass="15792">MGLPMHLGVPDKSDTNHPFFNYTSGRWLYNESIRSAERHLIFDARALLQIIVESVNKQIGSVSTFTKIAEGGSYRIFEVVFNDKTSAIARLPYPCTLPQSFGIASEVATIQFLRRQGIAVPQVYAWTSSMENAVGSAYIIMA</sequence>
<comment type="caution">
    <text evidence="1">The sequence shown here is derived from an EMBL/GenBank/DDBJ whole genome shotgun (WGS) entry which is preliminary data.</text>
</comment>
<evidence type="ECO:0000313" key="2">
    <source>
        <dbReference type="Proteomes" id="UP001341245"/>
    </source>
</evidence>
<name>A0ABR0T7M1_AURPU</name>
<dbReference type="SUPFAM" id="SSF56112">
    <property type="entry name" value="Protein kinase-like (PK-like)"/>
    <property type="match status" value="1"/>
</dbReference>
<dbReference type="PANTHER" id="PTHR36091">
    <property type="entry name" value="ALTERED INHERITANCE OF MITOCHONDRIA PROTEIN 9, MITOCHONDRIAL"/>
    <property type="match status" value="1"/>
</dbReference>
<dbReference type="InterPro" id="IPR011009">
    <property type="entry name" value="Kinase-like_dom_sf"/>
</dbReference>
<organism evidence="1 2">
    <name type="scientific">Aureobasidium pullulans</name>
    <name type="common">Black yeast</name>
    <name type="synonym">Pullularia pullulans</name>
    <dbReference type="NCBI Taxonomy" id="5580"/>
    <lineage>
        <taxon>Eukaryota</taxon>
        <taxon>Fungi</taxon>
        <taxon>Dikarya</taxon>
        <taxon>Ascomycota</taxon>
        <taxon>Pezizomycotina</taxon>
        <taxon>Dothideomycetes</taxon>
        <taxon>Dothideomycetidae</taxon>
        <taxon>Dothideales</taxon>
        <taxon>Saccotheciaceae</taxon>
        <taxon>Aureobasidium</taxon>
    </lineage>
</organism>
<evidence type="ECO:0000313" key="1">
    <source>
        <dbReference type="EMBL" id="KAK5999990.1"/>
    </source>
</evidence>
<dbReference type="EMBL" id="JASGXD010000020">
    <property type="protein sequence ID" value="KAK5999990.1"/>
    <property type="molecule type" value="Genomic_DNA"/>
</dbReference>
<evidence type="ECO:0008006" key="3">
    <source>
        <dbReference type="Google" id="ProtNLM"/>
    </source>
</evidence>
<reference evidence="1 2" key="1">
    <citation type="submission" date="2023-11" db="EMBL/GenBank/DDBJ databases">
        <title>Draft genome sequence and annotation of the polyextremotolerant black yeast-like fungus Aureobasidium pullulans NRRL 62042.</title>
        <authorList>
            <person name="Dielentheis-Frenken M.R.E."/>
            <person name="Wibberg D."/>
            <person name="Blank L.M."/>
            <person name="Tiso T."/>
        </authorList>
    </citation>
    <scope>NUCLEOTIDE SEQUENCE [LARGE SCALE GENOMIC DNA]</scope>
    <source>
        <strain evidence="1 2">NRRL 62042</strain>
    </source>
</reference>